<dbReference type="InterPro" id="IPR050261">
    <property type="entry name" value="FrsA_esterase"/>
</dbReference>
<evidence type="ECO:0000259" key="2">
    <source>
        <dbReference type="Pfam" id="PF01738"/>
    </source>
</evidence>
<keyword evidence="4" id="KW-1185">Reference proteome</keyword>
<feature type="compositionally biased region" description="Low complexity" evidence="1">
    <location>
        <begin position="462"/>
        <end position="498"/>
    </location>
</feature>
<sequence>MRFTQILPILSLFRDAKATGNPSYPIDVEPHNYTDSEGVLLQGFLSIPNDEQDQYPAVIILHDQDGPDTYEQQRATLIAQELGYIGFAADVYGFGVELPPDDGSWGGPRAEFVGQYTGNATLFTTRIQASVDYIQSLDYVDPTKVALIGYCLGGTGIVHYLNTKGSDSTVAGACGVHPSLFGDWGGPDGNISVPALFLTGGSDFLTGPEAMVTLESDMSVSDDDTPWETVRYAKIGHAFSNWFHEESYDERVDSRSWESFTSFASEVFGNGPSPAEATDPIVEDANYTDTNDGDYPLTGYVAYPSTVEENTPVVILLPSTMDEDGPGLYEYERQRATQIATDFSYIALVADIYSHSSKDNDYEELESIYYSNTTKFMSRVQAAIDYAKTTWNPNSIALLGFGFGGSGALMYGMGLSGEIDTAVKAMVSLHGEVAKVVNATADMFAAPDGTESGSWSGGGGSTDWSQGGEGSSWTSGETSTGSWGSSEASGESAWGSGEQTEITNSNETSSQEAPAYPWDQRSSSGSSVQPQILIQSGVDSDDMSDVTKLETILIGIGANYELTRFSDAKGEFTNFGSDAYNPRATARSFEQVESLLLEVFAEDSAASTSGTAVTVPIEEIAAPNPAPTEGDQADTEEETDAPSSDASCKSMSLLWALFVIVAVQQ</sequence>
<dbReference type="SUPFAM" id="SSF53474">
    <property type="entry name" value="alpha/beta-Hydrolases"/>
    <property type="match status" value="2"/>
</dbReference>
<protein>
    <recommendedName>
        <fullName evidence="2">Dienelactone hydrolase domain-containing protein</fullName>
    </recommendedName>
</protein>
<name>A0ABD3Q3G5_9STRA</name>
<feature type="compositionally biased region" description="Polar residues" evidence="1">
    <location>
        <begin position="499"/>
        <end position="512"/>
    </location>
</feature>
<feature type="compositionally biased region" description="Acidic residues" evidence="1">
    <location>
        <begin position="631"/>
        <end position="640"/>
    </location>
</feature>
<dbReference type="Gene3D" id="3.40.50.1820">
    <property type="entry name" value="alpha/beta hydrolase"/>
    <property type="match status" value="2"/>
</dbReference>
<accession>A0ABD3Q3G5</accession>
<comment type="caution">
    <text evidence="3">The sequence shown here is derived from an EMBL/GenBank/DDBJ whole genome shotgun (WGS) entry which is preliminary data.</text>
</comment>
<dbReference type="Pfam" id="PF01738">
    <property type="entry name" value="DLH"/>
    <property type="match status" value="2"/>
</dbReference>
<evidence type="ECO:0000313" key="3">
    <source>
        <dbReference type="EMBL" id="KAL3794705.1"/>
    </source>
</evidence>
<feature type="region of interest" description="Disordered" evidence="1">
    <location>
        <begin position="608"/>
        <end position="647"/>
    </location>
</feature>
<dbReference type="InterPro" id="IPR002925">
    <property type="entry name" value="Dienelactn_hydro"/>
</dbReference>
<feature type="region of interest" description="Disordered" evidence="1">
    <location>
        <begin position="448"/>
        <end position="528"/>
    </location>
</feature>
<evidence type="ECO:0000256" key="1">
    <source>
        <dbReference type="SAM" id="MobiDB-lite"/>
    </source>
</evidence>
<dbReference type="EMBL" id="JALLPJ020000345">
    <property type="protein sequence ID" value="KAL3794705.1"/>
    <property type="molecule type" value="Genomic_DNA"/>
</dbReference>
<proteinExistence type="predicted"/>
<dbReference type="InterPro" id="IPR029058">
    <property type="entry name" value="AB_hydrolase_fold"/>
</dbReference>
<reference evidence="3 4" key="1">
    <citation type="submission" date="2024-10" db="EMBL/GenBank/DDBJ databases">
        <title>Updated reference genomes for cyclostephanoid diatoms.</title>
        <authorList>
            <person name="Roberts W.R."/>
            <person name="Alverson A.J."/>
        </authorList>
    </citation>
    <scope>NUCLEOTIDE SEQUENCE [LARGE SCALE GENOMIC DNA]</scope>
    <source>
        <strain evidence="3 4">AJA010-31</strain>
    </source>
</reference>
<dbReference type="AlphaFoldDB" id="A0ABD3Q3G5"/>
<evidence type="ECO:0000313" key="4">
    <source>
        <dbReference type="Proteomes" id="UP001530400"/>
    </source>
</evidence>
<dbReference type="PANTHER" id="PTHR22946:SF0">
    <property type="entry name" value="DIENELACTONE HYDROLASE DOMAIN-CONTAINING PROTEIN"/>
    <property type="match status" value="1"/>
</dbReference>
<organism evidence="3 4">
    <name type="scientific">Cyclotella atomus</name>
    <dbReference type="NCBI Taxonomy" id="382360"/>
    <lineage>
        <taxon>Eukaryota</taxon>
        <taxon>Sar</taxon>
        <taxon>Stramenopiles</taxon>
        <taxon>Ochrophyta</taxon>
        <taxon>Bacillariophyta</taxon>
        <taxon>Coscinodiscophyceae</taxon>
        <taxon>Thalassiosirophycidae</taxon>
        <taxon>Stephanodiscales</taxon>
        <taxon>Stephanodiscaceae</taxon>
        <taxon>Cyclotella</taxon>
    </lineage>
</organism>
<dbReference type="PANTHER" id="PTHR22946">
    <property type="entry name" value="DIENELACTONE HYDROLASE DOMAIN-CONTAINING PROTEIN-RELATED"/>
    <property type="match status" value="1"/>
</dbReference>
<gene>
    <name evidence="3" type="ORF">ACHAWO_012352</name>
</gene>
<dbReference type="Proteomes" id="UP001530400">
    <property type="component" value="Unassembled WGS sequence"/>
</dbReference>
<feature type="domain" description="Dienelactone hydrolase" evidence="2">
    <location>
        <begin position="298"/>
        <end position="436"/>
    </location>
</feature>
<feature type="domain" description="Dienelactone hydrolase" evidence="2">
    <location>
        <begin position="42"/>
        <end position="266"/>
    </location>
</feature>